<evidence type="ECO:0000313" key="3">
    <source>
        <dbReference type="EMBL" id="KAF0849409.1"/>
    </source>
</evidence>
<feature type="compositionally biased region" description="Polar residues" evidence="1">
    <location>
        <begin position="471"/>
        <end position="482"/>
    </location>
</feature>
<keyword evidence="2" id="KW-0812">Transmembrane</keyword>
<organism evidence="3 4">
    <name type="scientific">Nocardia caishijiensis</name>
    <dbReference type="NCBI Taxonomy" id="184756"/>
    <lineage>
        <taxon>Bacteria</taxon>
        <taxon>Bacillati</taxon>
        <taxon>Actinomycetota</taxon>
        <taxon>Actinomycetes</taxon>
        <taxon>Mycobacteriales</taxon>
        <taxon>Nocardiaceae</taxon>
        <taxon>Nocardia</taxon>
    </lineage>
</organism>
<sequence>MSPRGRTKPVGAASGRRVPAPVPLNVVGMTTAVPQQHSARRAATATALTFLIVLLCGLTLALAYANKARCAGGAIDESGRSLVFEERKDTAVCYSDIQFLWLGRDIDNHVFPYVDGAITEDGALTGGAVEYPVLSGLLMWAGAIGVTNDADFLWHSALLLTPFALLTAWMLARMAGPAALLWAIGPPLVLYAFHNWELPVVCTAVAAIYVTTMLTGLSVRTRGIIAAVLLALGFCLKIYPGIFVLPLACYVLTEGAPRDGRRLRELDVAGASQTLLAAMATVVAVNLPFVVAGVEGWRASITFQQMRQADITTNSIWYWGHQALFGRTADTSASWHTMVSAVSPLLIFASFVLALWLGYRRWTPASAFPWVGVSGAMLAGFLLFHKVHSPQYTLWIIPFLVLLEVPWTLIAGYLIADIAVGVGVFRYFAAMGAGENVHLMEGIVQFGVWTRVVLLTVLFFVFLWVPPRRSAGQSASLSTPDLATSASRSKASTSEGTKVVRS</sequence>
<feature type="transmembrane region" description="Helical" evidence="2">
    <location>
        <begin position="196"/>
        <end position="217"/>
    </location>
</feature>
<gene>
    <name evidence="3" type="ORF">FNL39_101848</name>
</gene>
<evidence type="ECO:0000256" key="1">
    <source>
        <dbReference type="SAM" id="MobiDB-lite"/>
    </source>
</evidence>
<feature type="transmembrane region" description="Helical" evidence="2">
    <location>
        <begin position="396"/>
        <end position="428"/>
    </location>
</feature>
<keyword evidence="2" id="KW-0472">Membrane</keyword>
<feature type="transmembrane region" description="Helical" evidence="2">
    <location>
        <begin position="337"/>
        <end position="359"/>
    </location>
</feature>
<dbReference type="InterPro" id="IPR007704">
    <property type="entry name" value="PIG-M"/>
</dbReference>
<keyword evidence="2" id="KW-1133">Transmembrane helix</keyword>
<dbReference type="Pfam" id="PF05007">
    <property type="entry name" value="Mannosyl_trans"/>
    <property type="match status" value="1"/>
</dbReference>
<keyword evidence="4" id="KW-1185">Reference proteome</keyword>
<evidence type="ECO:0000313" key="4">
    <source>
        <dbReference type="Proteomes" id="UP000798951"/>
    </source>
</evidence>
<protein>
    <submittedName>
        <fullName evidence="3">Mannosyltransferase PIG-M</fullName>
    </submittedName>
</protein>
<accession>A0ABQ6YV36</accession>
<feature type="transmembrane region" description="Helical" evidence="2">
    <location>
        <begin position="163"/>
        <end position="184"/>
    </location>
</feature>
<evidence type="ECO:0000256" key="2">
    <source>
        <dbReference type="SAM" id="Phobius"/>
    </source>
</evidence>
<dbReference type="PIRSF" id="PIRSF010361">
    <property type="entry name" value="UCP010361"/>
    <property type="match status" value="1"/>
</dbReference>
<dbReference type="EMBL" id="VMSD01000001">
    <property type="protein sequence ID" value="KAF0849409.1"/>
    <property type="molecule type" value="Genomic_DNA"/>
</dbReference>
<keyword evidence="3" id="KW-0808">Transferase</keyword>
<feature type="transmembrane region" description="Helical" evidence="2">
    <location>
        <begin position="224"/>
        <end position="253"/>
    </location>
</feature>
<name>A0ABQ6YV36_9NOCA</name>
<feature type="transmembrane region" description="Helical" evidence="2">
    <location>
        <begin position="273"/>
        <end position="297"/>
    </location>
</feature>
<reference evidence="3 4" key="1">
    <citation type="submission" date="2019-07" db="EMBL/GenBank/DDBJ databases">
        <title>Genomic Encyclopedia of Type Strains, Phase IV (KMG-IV): sequencing the most valuable type-strain genomes for metagenomic binning, comparative biology and taxonomic classification.</title>
        <authorList>
            <person name="Goeker M."/>
        </authorList>
    </citation>
    <scope>NUCLEOTIDE SEQUENCE [LARGE SCALE GENOMIC DNA]</scope>
    <source>
        <strain evidence="3 4">DSM 44831</strain>
    </source>
</reference>
<dbReference type="Proteomes" id="UP000798951">
    <property type="component" value="Unassembled WGS sequence"/>
</dbReference>
<comment type="caution">
    <text evidence="3">The sequence shown here is derived from an EMBL/GenBank/DDBJ whole genome shotgun (WGS) entry which is preliminary data.</text>
</comment>
<feature type="transmembrane region" description="Helical" evidence="2">
    <location>
        <begin position="365"/>
        <end position="384"/>
    </location>
</feature>
<feature type="transmembrane region" description="Helical" evidence="2">
    <location>
        <begin position="42"/>
        <end position="65"/>
    </location>
</feature>
<proteinExistence type="predicted"/>
<feature type="region of interest" description="Disordered" evidence="1">
    <location>
        <begin position="471"/>
        <end position="502"/>
    </location>
</feature>
<keyword evidence="3" id="KW-0328">Glycosyltransferase</keyword>
<feature type="transmembrane region" description="Helical" evidence="2">
    <location>
        <begin position="448"/>
        <end position="465"/>
    </location>
</feature>
<dbReference type="InterPro" id="IPR016570">
    <property type="entry name" value="UCP010361"/>
</dbReference>
<dbReference type="GO" id="GO:0016757">
    <property type="term" value="F:glycosyltransferase activity"/>
    <property type="evidence" value="ECO:0007669"/>
    <property type="project" value="UniProtKB-KW"/>
</dbReference>
<feature type="compositionally biased region" description="Low complexity" evidence="1">
    <location>
        <begin position="483"/>
        <end position="494"/>
    </location>
</feature>